<keyword evidence="5" id="KW-1185">Reference proteome</keyword>
<reference evidence="4 5" key="1">
    <citation type="submission" date="2022-07" db="EMBL/GenBank/DDBJ databases">
        <title>Genome-wide signatures of adaptation to extreme environments.</title>
        <authorList>
            <person name="Cho C.H."/>
            <person name="Yoon H.S."/>
        </authorList>
    </citation>
    <scope>NUCLEOTIDE SEQUENCE [LARGE SCALE GENOMIC DNA]</scope>
    <source>
        <strain evidence="4 5">DBV 063 E5</strain>
    </source>
</reference>
<dbReference type="GO" id="GO:0005956">
    <property type="term" value="C:protein kinase CK2 complex"/>
    <property type="evidence" value="ECO:0007669"/>
    <property type="project" value="UniProtKB-UniRule"/>
</dbReference>
<dbReference type="Gene3D" id="2.20.25.20">
    <property type="match status" value="1"/>
</dbReference>
<comment type="caution">
    <text evidence="4">The sequence shown here is derived from an EMBL/GenBank/DDBJ whole genome shotgun (WGS) entry which is preliminary data.</text>
</comment>
<comment type="similarity">
    <text evidence="1 2">Belongs to the casein kinase 2 subunit beta family.</text>
</comment>
<dbReference type="InterPro" id="IPR035991">
    <property type="entry name" value="Casein_kinase_II_beta-like"/>
</dbReference>
<organism evidence="4 5">
    <name type="scientific">Cyanidium caldarium</name>
    <name type="common">Red alga</name>
    <dbReference type="NCBI Taxonomy" id="2771"/>
    <lineage>
        <taxon>Eukaryota</taxon>
        <taxon>Rhodophyta</taxon>
        <taxon>Bangiophyceae</taxon>
        <taxon>Cyanidiales</taxon>
        <taxon>Cyanidiaceae</taxon>
        <taxon>Cyanidium</taxon>
    </lineage>
</organism>
<feature type="compositionally biased region" description="Polar residues" evidence="3">
    <location>
        <begin position="52"/>
        <end position="66"/>
    </location>
</feature>
<comment type="subunit">
    <text evidence="2">Tetramer of two alpha and two beta subunits.</text>
</comment>
<dbReference type="Gene3D" id="1.10.1820.10">
    <property type="entry name" value="protein kinase ck2 holoenzyme, chain C, domain 1"/>
    <property type="match status" value="1"/>
</dbReference>
<dbReference type="PANTHER" id="PTHR11740">
    <property type="entry name" value="CASEIN KINASE II SUBUNIT BETA"/>
    <property type="match status" value="1"/>
</dbReference>
<sequence>MESAVNAGYLSPMSGYSAVPSVDGGGRTRAAARGRRAAEALAASPPVAATPRSPTRALTTAPTPSVVSAAPGDERSPGRAGPTAAASARDTRMDVADSEEPDVDINEDDEDEDASDSDASNDLSWISWFCSLNGNEFFCEVDEDFIQDDFNLTGLSSQVTYYEYALDMILDVDVPDTEMDERQHELVELSAECLYGLIHARYILTNRGLHDMLEKFNNVDFGRCPRVYCSGQPVLPVGQSDVPRHSTVKLFCPRCWDIYFPRSVAHSHLDGAYWGTTFPHLFLHTYPELVPERNPERYVPRIFGFKISDKSKQVQRNSGLSRRGDARGEDMDAR</sequence>
<feature type="region of interest" description="Disordered" evidence="3">
    <location>
        <begin position="310"/>
        <end position="334"/>
    </location>
</feature>
<evidence type="ECO:0000256" key="3">
    <source>
        <dbReference type="SAM" id="MobiDB-lite"/>
    </source>
</evidence>
<accession>A0AAV9IVS5</accession>
<dbReference type="Proteomes" id="UP001301350">
    <property type="component" value="Unassembled WGS sequence"/>
</dbReference>
<dbReference type="Pfam" id="PF01214">
    <property type="entry name" value="CK_II_beta"/>
    <property type="match status" value="1"/>
</dbReference>
<dbReference type="FunFam" id="2.20.25.20:FF:000001">
    <property type="entry name" value="Casein kinase II subunit beta"/>
    <property type="match status" value="1"/>
</dbReference>
<evidence type="ECO:0000256" key="2">
    <source>
        <dbReference type="RuleBase" id="RU361268"/>
    </source>
</evidence>
<evidence type="ECO:0000313" key="5">
    <source>
        <dbReference type="Proteomes" id="UP001301350"/>
    </source>
</evidence>
<name>A0AAV9IVS5_CYACA</name>
<dbReference type="PANTHER" id="PTHR11740:SF0">
    <property type="entry name" value="CASEIN KINASE II SUBUNIT BETA"/>
    <property type="match status" value="1"/>
</dbReference>
<feature type="compositionally biased region" description="Basic and acidic residues" evidence="3">
    <location>
        <begin position="322"/>
        <end position="334"/>
    </location>
</feature>
<dbReference type="EMBL" id="JANCYW010000007">
    <property type="protein sequence ID" value="KAK4536239.1"/>
    <property type="molecule type" value="Genomic_DNA"/>
</dbReference>
<feature type="region of interest" description="Disordered" evidence="3">
    <location>
        <begin position="1"/>
        <end position="119"/>
    </location>
</feature>
<dbReference type="PROSITE" id="PS01101">
    <property type="entry name" value="CK2_BETA"/>
    <property type="match status" value="1"/>
</dbReference>
<dbReference type="InterPro" id="IPR000704">
    <property type="entry name" value="Casein_kinase_II_reg-sub"/>
</dbReference>
<dbReference type="SUPFAM" id="SSF57798">
    <property type="entry name" value="Casein kinase II beta subunit"/>
    <property type="match status" value="1"/>
</dbReference>
<dbReference type="GO" id="GO:0019887">
    <property type="term" value="F:protein kinase regulator activity"/>
    <property type="evidence" value="ECO:0007669"/>
    <property type="project" value="InterPro"/>
</dbReference>
<protein>
    <recommendedName>
        <fullName evidence="2">Casein kinase II subunit beta</fullName>
        <shortName evidence="2">CK II beta</shortName>
    </recommendedName>
</protein>
<dbReference type="SMART" id="SM01085">
    <property type="entry name" value="CK_II_beta"/>
    <property type="match status" value="1"/>
</dbReference>
<gene>
    <name evidence="4" type="ORF">CDCA_CDCA07G2264</name>
</gene>
<dbReference type="GO" id="GO:0005737">
    <property type="term" value="C:cytoplasm"/>
    <property type="evidence" value="ECO:0007669"/>
    <property type="project" value="TreeGrafter"/>
</dbReference>
<dbReference type="InterPro" id="IPR016149">
    <property type="entry name" value="Casein_kin_II_reg-sub_N"/>
</dbReference>
<proteinExistence type="inferred from homology"/>
<dbReference type="PRINTS" id="PR00472">
    <property type="entry name" value="CASNKINASEII"/>
</dbReference>
<evidence type="ECO:0000256" key="1">
    <source>
        <dbReference type="ARBA" id="ARBA00006941"/>
    </source>
</evidence>
<dbReference type="AlphaFoldDB" id="A0AAV9IVS5"/>
<feature type="compositionally biased region" description="Acidic residues" evidence="3">
    <location>
        <begin position="96"/>
        <end position="116"/>
    </location>
</feature>
<dbReference type="FunFam" id="1.10.1820.10:FF:000005">
    <property type="entry name" value="Casein kinase II subunit beta"/>
    <property type="match status" value="1"/>
</dbReference>
<evidence type="ECO:0000313" key="4">
    <source>
        <dbReference type="EMBL" id="KAK4536239.1"/>
    </source>
</evidence>